<dbReference type="AlphaFoldDB" id="A0A9Q1EW14"/>
<dbReference type="EMBL" id="JAINUF010000012">
    <property type="protein sequence ID" value="KAJ8346131.1"/>
    <property type="molecule type" value="Genomic_DNA"/>
</dbReference>
<keyword evidence="2" id="KW-1185">Reference proteome</keyword>
<name>A0A9Q1EW14_SYNKA</name>
<organism evidence="1 2">
    <name type="scientific">Synaphobranchus kaupii</name>
    <name type="common">Kaup's arrowtooth eel</name>
    <dbReference type="NCBI Taxonomy" id="118154"/>
    <lineage>
        <taxon>Eukaryota</taxon>
        <taxon>Metazoa</taxon>
        <taxon>Chordata</taxon>
        <taxon>Craniata</taxon>
        <taxon>Vertebrata</taxon>
        <taxon>Euteleostomi</taxon>
        <taxon>Actinopterygii</taxon>
        <taxon>Neopterygii</taxon>
        <taxon>Teleostei</taxon>
        <taxon>Anguilliformes</taxon>
        <taxon>Synaphobranchidae</taxon>
        <taxon>Synaphobranchus</taxon>
    </lineage>
</organism>
<comment type="caution">
    <text evidence="1">The sequence shown here is derived from an EMBL/GenBank/DDBJ whole genome shotgun (WGS) entry which is preliminary data.</text>
</comment>
<gene>
    <name evidence="1" type="ORF">SKAU_G00303240</name>
</gene>
<evidence type="ECO:0000313" key="1">
    <source>
        <dbReference type="EMBL" id="KAJ8346131.1"/>
    </source>
</evidence>
<evidence type="ECO:0000313" key="2">
    <source>
        <dbReference type="Proteomes" id="UP001152622"/>
    </source>
</evidence>
<protein>
    <submittedName>
        <fullName evidence="1">Uncharacterized protein</fullName>
    </submittedName>
</protein>
<dbReference type="Proteomes" id="UP001152622">
    <property type="component" value="Chromosome 12"/>
</dbReference>
<reference evidence="1" key="1">
    <citation type="journal article" date="2023" name="Science">
        <title>Genome structures resolve the early diversification of teleost fishes.</title>
        <authorList>
            <person name="Parey E."/>
            <person name="Louis A."/>
            <person name="Montfort J."/>
            <person name="Bouchez O."/>
            <person name="Roques C."/>
            <person name="Iampietro C."/>
            <person name="Lluch J."/>
            <person name="Castinel A."/>
            <person name="Donnadieu C."/>
            <person name="Desvignes T."/>
            <person name="Floi Bucao C."/>
            <person name="Jouanno E."/>
            <person name="Wen M."/>
            <person name="Mejri S."/>
            <person name="Dirks R."/>
            <person name="Jansen H."/>
            <person name="Henkel C."/>
            <person name="Chen W.J."/>
            <person name="Zahm M."/>
            <person name="Cabau C."/>
            <person name="Klopp C."/>
            <person name="Thompson A.W."/>
            <person name="Robinson-Rechavi M."/>
            <person name="Braasch I."/>
            <person name="Lecointre G."/>
            <person name="Bobe J."/>
            <person name="Postlethwait J.H."/>
            <person name="Berthelot C."/>
            <person name="Roest Crollius H."/>
            <person name="Guiguen Y."/>
        </authorList>
    </citation>
    <scope>NUCLEOTIDE SEQUENCE</scope>
    <source>
        <strain evidence="1">WJC10195</strain>
    </source>
</reference>
<proteinExistence type="predicted"/>
<accession>A0A9Q1EW14</accession>
<sequence length="89" mass="9364">MTSANQLLCLGPCPLTQKVKGLALISSAERTGSACHGWPLVAVAPWQVSRLAERFGKLTGVDTSFSTVVINALISPIGLQRKALKCSAQ</sequence>